<name>A0AAX3WC88_METEX</name>
<evidence type="ECO:0000259" key="2">
    <source>
        <dbReference type="Pfam" id="PF00753"/>
    </source>
</evidence>
<dbReference type="EMBL" id="CP073633">
    <property type="protein sequence ID" value="WHQ69024.1"/>
    <property type="molecule type" value="Genomic_DNA"/>
</dbReference>
<dbReference type="Pfam" id="PF00753">
    <property type="entry name" value="Lactamase_B"/>
    <property type="match status" value="1"/>
</dbReference>
<dbReference type="PROSITE" id="PS51257">
    <property type="entry name" value="PROKAR_LIPOPROTEIN"/>
    <property type="match status" value="1"/>
</dbReference>
<dbReference type="AlphaFoldDB" id="A0AAX3WC88"/>
<dbReference type="InterPro" id="IPR006311">
    <property type="entry name" value="TAT_signal"/>
</dbReference>
<gene>
    <name evidence="3" type="ORF">KEC54_22185</name>
</gene>
<dbReference type="PANTHER" id="PTHR13754:SF13">
    <property type="entry name" value="METALLO-BETA-LACTAMASE SUPERFAMILY PROTEIN (AFU_ORTHOLOGUE AFUA_3G07630)"/>
    <property type="match status" value="1"/>
</dbReference>
<dbReference type="PROSITE" id="PS51318">
    <property type="entry name" value="TAT"/>
    <property type="match status" value="1"/>
</dbReference>
<dbReference type="RefSeq" id="WP_056113184.1">
    <property type="nucleotide sequence ID" value="NZ_CP073633.1"/>
</dbReference>
<feature type="chain" id="PRO_5043836543" evidence="1">
    <location>
        <begin position="34"/>
        <end position="372"/>
    </location>
</feature>
<organism evidence="3 4">
    <name type="scientific">Methylorubrum extorquens</name>
    <name type="common">Methylobacterium dichloromethanicum</name>
    <name type="synonym">Methylobacterium extorquens</name>
    <dbReference type="NCBI Taxonomy" id="408"/>
    <lineage>
        <taxon>Bacteria</taxon>
        <taxon>Pseudomonadati</taxon>
        <taxon>Pseudomonadota</taxon>
        <taxon>Alphaproteobacteria</taxon>
        <taxon>Hyphomicrobiales</taxon>
        <taxon>Methylobacteriaceae</taxon>
        <taxon>Methylorubrum</taxon>
    </lineage>
</organism>
<reference evidence="3" key="1">
    <citation type="journal article" date="2022" name="Biotechnol. Bioprocess Eng.">
        <title>Pan-genome Analysis Reveals Comparative Genomic Features of Central Metabolic Pathways in Methylorubrum extorquens.</title>
        <authorList>
            <person name="Lee G.M."/>
            <person name="Scott-Nevros Z.K."/>
            <person name="Lee S.-M."/>
            <person name="Kim D."/>
        </authorList>
    </citation>
    <scope>NUCLEOTIDE SEQUENCE</scope>
    <source>
        <strain evidence="3">ATCC 55366</strain>
    </source>
</reference>
<sequence length="372" mass="40037">MAGTIDRRGFLRGSALFAAGAAAGFSCIEIANAAPIAVPTVDRLSLRVLIDSAHDQFLKPATVQGVLHQPPGNGRGADYRKVLHNQWGLSLFAESWRAEEARTILLDFGYSPEALLNNIEILKVDPTKIDALIVSHGHHDHYGGLTGFLDKYRSALAPDLKLYAGGEDNFCHRHSPSGVPGQFTDFGQLDRRELTAQKISTVLCETPTVVAGHAFTTGQIKRASIERILPNTFVERGITDGLGCDASHYSPAELQGKIIPDEHVHEHATCFNVKGKGLVVISSCGHVGIVNSVRQAQEVSGIERVHAIVGGFHLGPAPKDYLTQVVAEIKKLQPDVVVPMHCSGLNFALEAQAQMPENVIVPTTGSRLVFSA</sequence>
<accession>A0AAX3WC88</accession>
<dbReference type="Proteomes" id="UP001223720">
    <property type="component" value="Chromosome"/>
</dbReference>
<dbReference type="GO" id="GO:0016740">
    <property type="term" value="F:transferase activity"/>
    <property type="evidence" value="ECO:0007669"/>
    <property type="project" value="TreeGrafter"/>
</dbReference>
<feature type="signal peptide" evidence="1">
    <location>
        <begin position="1"/>
        <end position="33"/>
    </location>
</feature>
<dbReference type="InterPro" id="IPR001279">
    <property type="entry name" value="Metallo-B-lactamas"/>
</dbReference>
<evidence type="ECO:0000256" key="1">
    <source>
        <dbReference type="SAM" id="SignalP"/>
    </source>
</evidence>
<evidence type="ECO:0000313" key="3">
    <source>
        <dbReference type="EMBL" id="WHQ69024.1"/>
    </source>
</evidence>
<protein>
    <submittedName>
        <fullName evidence="3">MBL fold metallo-hydrolase</fullName>
    </submittedName>
</protein>
<dbReference type="InterPro" id="IPR052926">
    <property type="entry name" value="Metallo-beta-lactamase_dom"/>
</dbReference>
<dbReference type="Gene3D" id="3.60.15.10">
    <property type="entry name" value="Ribonuclease Z/Hydroxyacylglutathione hydrolase-like"/>
    <property type="match status" value="1"/>
</dbReference>
<dbReference type="InterPro" id="IPR036866">
    <property type="entry name" value="RibonucZ/Hydroxyglut_hydro"/>
</dbReference>
<feature type="domain" description="Metallo-beta-lactamase" evidence="2">
    <location>
        <begin position="100"/>
        <end position="153"/>
    </location>
</feature>
<dbReference type="InterPro" id="IPR041712">
    <property type="entry name" value="DHPS-like_MBL-fold"/>
</dbReference>
<dbReference type="SUPFAM" id="SSF56281">
    <property type="entry name" value="Metallo-hydrolase/oxidoreductase"/>
    <property type="match status" value="1"/>
</dbReference>
<dbReference type="CDD" id="cd07713">
    <property type="entry name" value="DHPS-like_MBL-fold"/>
    <property type="match status" value="1"/>
</dbReference>
<dbReference type="PANTHER" id="PTHR13754">
    <property type="entry name" value="METALLO-BETA-LACTAMASE SUPERFAMILY PROTEIN"/>
    <property type="match status" value="1"/>
</dbReference>
<proteinExistence type="predicted"/>
<keyword evidence="1" id="KW-0732">Signal</keyword>
<evidence type="ECO:0000313" key="4">
    <source>
        <dbReference type="Proteomes" id="UP001223720"/>
    </source>
</evidence>